<organism evidence="3 4">
    <name type="scientific">Pseudofrankia asymbiotica</name>
    <dbReference type="NCBI Taxonomy" id="1834516"/>
    <lineage>
        <taxon>Bacteria</taxon>
        <taxon>Bacillati</taxon>
        <taxon>Actinomycetota</taxon>
        <taxon>Actinomycetes</taxon>
        <taxon>Frankiales</taxon>
        <taxon>Frankiaceae</taxon>
        <taxon>Pseudofrankia</taxon>
    </lineage>
</organism>
<proteinExistence type="predicted"/>
<accession>A0A1V2IB80</accession>
<dbReference type="PROSITE" id="PS51857">
    <property type="entry name" value="CSD_2"/>
    <property type="match status" value="1"/>
</dbReference>
<comment type="caution">
    <text evidence="3">The sequence shown here is derived from an EMBL/GenBank/DDBJ whole genome shotgun (WGS) entry which is preliminary data.</text>
</comment>
<evidence type="ECO:0000313" key="4">
    <source>
        <dbReference type="Proteomes" id="UP000188929"/>
    </source>
</evidence>
<feature type="compositionally biased region" description="Low complexity" evidence="1">
    <location>
        <begin position="68"/>
        <end position="82"/>
    </location>
</feature>
<keyword evidence="4" id="KW-1185">Reference proteome</keyword>
<dbReference type="Gene3D" id="2.40.50.140">
    <property type="entry name" value="Nucleic acid-binding proteins"/>
    <property type="match status" value="1"/>
</dbReference>
<reference evidence="4" key="1">
    <citation type="submission" date="2016-10" db="EMBL/GenBank/DDBJ databases">
        <title>Frankia sp. NRRL B-16386 Genome sequencing.</title>
        <authorList>
            <person name="Ghodhbane-Gtari F."/>
            <person name="Swanson E."/>
            <person name="Gueddou A."/>
            <person name="Hezbri K."/>
            <person name="Ktari K."/>
            <person name="Nouioui I."/>
            <person name="Morris K."/>
            <person name="Simpson S."/>
            <person name="Abebe-Akele F."/>
            <person name="Thomas K."/>
            <person name="Gtari M."/>
            <person name="Tisa L.S."/>
        </authorList>
    </citation>
    <scope>NUCLEOTIDE SEQUENCE [LARGE SCALE GENOMIC DNA]</scope>
    <source>
        <strain evidence="4">NRRL B-16386</strain>
    </source>
</reference>
<evidence type="ECO:0000313" key="3">
    <source>
        <dbReference type="EMBL" id="ONH30345.1"/>
    </source>
</evidence>
<gene>
    <name evidence="3" type="ORF">BL253_14540</name>
</gene>
<dbReference type="EMBL" id="MOMC01000027">
    <property type="protein sequence ID" value="ONH30345.1"/>
    <property type="molecule type" value="Genomic_DNA"/>
</dbReference>
<keyword evidence="3" id="KW-0238">DNA-binding</keyword>
<dbReference type="OrthoDB" id="4382049at2"/>
<sequence>MRTGKVLRFDQVRGYGFIAPAGGGEDIFLHANDLLVDKHLVTAGVTMEFEVEQGDRGPKATGARLARTGQAGSSPAAGTATAEGPVREPGDDTEDFFYVPSAKEFTREITELLLQTEPTLTGAQILAVRRGLTRLAEKNGWIDG</sequence>
<dbReference type="Proteomes" id="UP000188929">
    <property type="component" value="Unassembled WGS sequence"/>
</dbReference>
<name>A0A1V2IB80_9ACTN</name>
<dbReference type="InterPro" id="IPR002059">
    <property type="entry name" value="CSP_DNA-bd"/>
</dbReference>
<dbReference type="SUPFAM" id="SSF50249">
    <property type="entry name" value="Nucleic acid-binding proteins"/>
    <property type="match status" value="1"/>
</dbReference>
<dbReference type="InterPro" id="IPR011129">
    <property type="entry name" value="CSD"/>
</dbReference>
<dbReference type="PRINTS" id="PR00050">
    <property type="entry name" value="COLDSHOCK"/>
</dbReference>
<protein>
    <submittedName>
        <fullName evidence="3">DNA-binding protein</fullName>
    </submittedName>
</protein>
<feature type="region of interest" description="Disordered" evidence="1">
    <location>
        <begin position="52"/>
        <end position="92"/>
    </location>
</feature>
<dbReference type="Pfam" id="PF00313">
    <property type="entry name" value="CSD"/>
    <property type="match status" value="1"/>
</dbReference>
<dbReference type="STRING" id="1834516.BL253_14540"/>
<dbReference type="SMART" id="SM00357">
    <property type="entry name" value="CSP"/>
    <property type="match status" value="1"/>
</dbReference>
<feature type="domain" description="CSD" evidence="2">
    <location>
        <begin position="1"/>
        <end position="65"/>
    </location>
</feature>
<dbReference type="AlphaFoldDB" id="A0A1V2IB80"/>
<dbReference type="GO" id="GO:0003677">
    <property type="term" value="F:DNA binding"/>
    <property type="evidence" value="ECO:0007669"/>
    <property type="project" value="UniProtKB-KW"/>
</dbReference>
<dbReference type="InterPro" id="IPR012340">
    <property type="entry name" value="NA-bd_OB-fold"/>
</dbReference>
<dbReference type="RefSeq" id="WP_076817293.1">
    <property type="nucleotide sequence ID" value="NZ_MOMC01000027.1"/>
</dbReference>
<evidence type="ECO:0000256" key="1">
    <source>
        <dbReference type="SAM" id="MobiDB-lite"/>
    </source>
</evidence>
<evidence type="ECO:0000259" key="2">
    <source>
        <dbReference type="PROSITE" id="PS51857"/>
    </source>
</evidence>